<proteinExistence type="predicted"/>
<name>A0A0H2ZVP8_MYCA1</name>
<evidence type="ECO:0000313" key="1">
    <source>
        <dbReference type="EMBL" id="ABK66575.1"/>
    </source>
</evidence>
<sequence length="39" mass="4487">MAWAQYRFLERDDSKLEYQVSCDECGNHYSEVTATTPAA</sequence>
<dbReference type="EMBL" id="CP000479">
    <property type="protein sequence ID" value="ABK66575.1"/>
    <property type="molecule type" value="Genomic_DNA"/>
</dbReference>
<reference evidence="1 2" key="1">
    <citation type="submission" date="2006-10" db="EMBL/GenBank/DDBJ databases">
        <authorList>
            <person name="Fleischmann R.D."/>
            <person name="Dodson R.J."/>
            <person name="Haft D.H."/>
            <person name="Merkel J.S."/>
            <person name="Nelson W.C."/>
            <person name="Fraser C.M."/>
        </authorList>
    </citation>
    <scope>NUCLEOTIDE SEQUENCE [LARGE SCALE GENOMIC DNA]</scope>
    <source>
        <strain evidence="1 2">104</strain>
    </source>
</reference>
<dbReference type="Proteomes" id="UP000001574">
    <property type="component" value="Chromosome"/>
</dbReference>
<organism evidence="1 2">
    <name type="scientific">Mycobacterium avium (strain 104)</name>
    <dbReference type="NCBI Taxonomy" id="243243"/>
    <lineage>
        <taxon>Bacteria</taxon>
        <taxon>Bacillati</taxon>
        <taxon>Actinomycetota</taxon>
        <taxon>Actinomycetes</taxon>
        <taxon>Mycobacteriales</taxon>
        <taxon>Mycobacteriaceae</taxon>
        <taxon>Mycobacterium</taxon>
        <taxon>Mycobacterium avium complex (MAC)</taxon>
    </lineage>
</organism>
<accession>A0A0H2ZVP8</accession>
<gene>
    <name evidence="1" type="ordered locus">MAV_0090</name>
</gene>
<dbReference type="HOGENOM" id="CLU_212722_0_0_11"/>
<dbReference type="KEGG" id="mav:MAV_0090"/>
<dbReference type="AlphaFoldDB" id="A0A0H2ZVP8"/>
<evidence type="ECO:0000313" key="2">
    <source>
        <dbReference type="Proteomes" id="UP000001574"/>
    </source>
</evidence>
<protein>
    <submittedName>
        <fullName evidence="1">Uncharacterized protein</fullName>
    </submittedName>
</protein>